<dbReference type="EMBL" id="AAHJPS010000001">
    <property type="protein sequence ID" value="EBW9188204.1"/>
    <property type="molecule type" value="Genomic_DNA"/>
</dbReference>
<sequence>MAVRAVQEAVLLLVSVAVLRRVAVTVLVALVVLVVAVVAVPVTAQVVAGGLVLPIVPEPAPVAVQVAKGD</sequence>
<comment type="caution">
    <text evidence="2">The sequence shown here is derived from an EMBL/GenBank/DDBJ whole genome shotgun (WGS) entry which is preliminary data.</text>
</comment>
<name>A0A5W4PRA2_SALEN</name>
<gene>
    <name evidence="2" type="ORF">BZT14_00830</name>
</gene>
<keyword evidence="1" id="KW-0812">Transmembrane</keyword>
<keyword evidence="1" id="KW-0472">Membrane</keyword>
<keyword evidence="1" id="KW-1133">Transmembrane helix</keyword>
<dbReference type="AlphaFoldDB" id="A0A5W4PRA2"/>
<proteinExistence type="predicted"/>
<reference evidence="2" key="1">
    <citation type="submission" date="2018-08" db="EMBL/GenBank/DDBJ databases">
        <authorList>
            <person name="Ashton P.M."/>
            <person name="Dallman T."/>
            <person name="Nair S."/>
            <person name="De Pinna E."/>
            <person name="Peters T."/>
            <person name="Grant K."/>
        </authorList>
    </citation>
    <scope>NUCLEOTIDE SEQUENCE</scope>
    <source>
        <strain evidence="2">126847</strain>
    </source>
</reference>
<organism evidence="2">
    <name type="scientific">Salmonella enteritidis</name>
    <dbReference type="NCBI Taxonomy" id="149539"/>
    <lineage>
        <taxon>Bacteria</taxon>
        <taxon>Pseudomonadati</taxon>
        <taxon>Pseudomonadota</taxon>
        <taxon>Gammaproteobacteria</taxon>
        <taxon>Enterobacterales</taxon>
        <taxon>Enterobacteriaceae</taxon>
        <taxon>Salmonella</taxon>
    </lineage>
</organism>
<evidence type="ECO:0000256" key="1">
    <source>
        <dbReference type="SAM" id="Phobius"/>
    </source>
</evidence>
<evidence type="ECO:0000313" key="2">
    <source>
        <dbReference type="EMBL" id="EBW9188204.1"/>
    </source>
</evidence>
<accession>A0A5W4PRA2</accession>
<protein>
    <submittedName>
        <fullName evidence="2">Uncharacterized protein</fullName>
    </submittedName>
</protein>
<feature type="transmembrane region" description="Helical" evidence="1">
    <location>
        <begin position="22"/>
        <end position="44"/>
    </location>
</feature>